<dbReference type="EMBL" id="LR824541">
    <property type="protein sequence ID" value="CAH1635286.1"/>
    <property type="molecule type" value="Genomic_DNA"/>
</dbReference>
<dbReference type="PANTHER" id="PTHR47326">
    <property type="entry name" value="TRANSPOSABLE ELEMENT TC3 TRANSPOSASE-LIKE PROTEIN"/>
    <property type="match status" value="1"/>
</dbReference>
<dbReference type="AlphaFoldDB" id="A0A9P0HU14"/>
<dbReference type="PANTHER" id="PTHR47326:SF1">
    <property type="entry name" value="HTH PSQ-TYPE DOMAIN-CONTAINING PROTEIN"/>
    <property type="match status" value="1"/>
</dbReference>
<dbReference type="GO" id="GO:0003676">
    <property type="term" value="F:nucleic acid binding"/>
    <property type="evidence" value="ECO:0007669"/>
    <property type="project" value="InterPro"/>
</dbReference>
<sequence>MIANYFIPQLREHPAYSSRTWFQQDGATCHTARATMDQIRKLFPQKLISRFGDIAWPPRLPDLTPWTFSYGGTLRVKFTSIPRGISLS</sequence>
<name>A0A9P0HU14_SPOLI</name>
<dbReference type="Gene3D" id="3.30.420.10">
    <property type="entry name" value="Ribonuclease H-like superfamily/Ribonuclease H"/>
    <property type="match status" value="1"/>
</dbReference>
<organism evidence="1 2">
    <name type="scientific">Spodoptera littoralis</name>
    <name type="common">Egyptian cotton leafworm</name>
    <dbReference type="NCBI Taxonomy" id="7109"/>
    <lineage>
        <taxon>Eukaryota</taxon>
        <taxon>Metazoa</taxon>
        <taxon>Ecdysozoa</taxon>
        <taxon>Arthropoda</taxon>
        <taxon>Hexapoda</taxon>
        <taxon>Insecta</taxon>
        <taxon>Pterygota</taxon>
        <taxon>Neoptera</taxon>
        <taxon>Endopterygota</taxon>
        <taxon>Lepidoptera</taxon>
        <taxon>Glossata</taxon>
        <taxon>Ditrysia</taxon>
        <taxon>Noctuoidea</taxon>
        <taxon>Noctuidae</taxon>
        <taxon>Amphipyrinae</taxon>
        <taxon>Spodoptera</taxon>
    </lineage>
</organism>
<protein>
    <recommendedName>
        <fullName evidence="3">Transposase</fullName>
    </recommendedName>
</protein>
<gene>
    <name evidence="1" type="ORF">SPLIT_LOCUS648</name>
</gene>
<reference evidence="1" key="1">
    <citation type="submission" date="2022-02" db="EMBL/GenBank/DDBJ databases">
        <authorList>
            <person name="King R."/>
        </authorList>
    </citation>
    <scope>NUCLEOTIDE SEQUENCE</scope>
</reference>
<proteinExistence type="predicted"/>
<dbReference type="InterPro" id="IPR036397">
    <property type="entry name" value="RNaseH_sf"/>
</dbReference>
<evidence type="ECO:0000313" key="2">
    <source>
        <dbReference type="Proteomes" id="UP001153321"/>
    </source>
</evidence>
<keyword evidence="2" id="KW-1185">Reference proteome</keyword>
<evidence type="ECO:0008006" key="3">
    <source>
        <dbReference type="Google" id="ProtNLM"/>
    </source>
</evidence>
<dbReference type="Proteomes" id="UP001153321">
    <property type="component" value="Chromosome 10"/>
</dbReference>
<accession>A0A9P0HU14</accession>
<evidence type="ECO:0000313" key="1">
    <source>
        <dbReference type="EMBL" id="CAH1635286.1"/>
    </source>
</evidence>